<dbReference type="PANTHER" id="PTHR23517">
    <property type="entry name" value="RESISTANCE PROTEIN MDTM, PUTATIVE-RELATED-RELATED"/>
    <property type="match status" value="1"/>
</dbReference>
<proteinExistence type="predicted"/>
<dbReference type="SUPFAM" id="SSF103473">
    <property type="entry name" value="MFS general substrate transporter"/>
    <property type="match status" value="1"/>
</dbReference>
<keyword evidence="6 8" id="KW-0472">Membrane</keyword>
<evidence type="ECO:0000256" key="7">
    <source>
        <dbReference type="SAM" id="MobiDB-lite"/>
    </source>
</evidence>
<dbReference type="PROSITE" id="PS50850">
    <property type="entry name" value="MFS"/>
    <property type="match status" value="1"/>
</dbReference>
<comment type="caution">
    <text evidence="10">The sequence shown here is derived from an EMBL/GenBank/DDBJ whole genome shotgun (WGS) entry which is preliminary data.</text>
</comment>
<evidence type="ECO:0000256" key="2">
    <source>
        <dbReference type="ARBA" id="ARBA00022448"/>
    </source>
</evidence>
<feature type="transmembrane region" description="Helical" evidence="8">
    <location>
        <begin position="311"/>
        <end position="329"/>
    </location>
</feature>
<dbReference type="EMBL" id="VJWX01000003">
    <property type="protein sequence ID" value="TVT62635.1"/>
    <property type="molecule type" value="Genomic_DNA"/>
</dbReference>
<evidence type="ECO:0000259" key="9">
    <source>
        <dbReference type="PROSITE" id="PS50850"/>
    </source>
</evidence>
<dbReference type="Gene3D" id="1.20.1250.20">
    <property type="entry name" value="MFS general substrate transporter like domains"/>
    <property type="match status" value="1"/>
</dbReference>
<keyword evidence="2" id="KW-0813">Transport</keyword>
<protein>
    <submittedName>
        <fullName evidence="10">MFS transporter</fullName>
    </submittedName>
</protein>
<organism evidence="10 11">
    <name type="scientific">Amycolatopsis rhizosphaerae</name>
    <dbReference type="NCBI Taxonomy" id="2053003"/>
    <lineage>
        <taxon>Bacteria</taxon>
        <taxon>Bacillati</taxon>
        <taxon>Actinomycetota</taxon>
        <taxon>Actinomycetes</taxon>
        <taxon>Pseudonocardiales</taxon>
        <taxon>Pseudonocardiaceae</taxon>
        <taxon>Amycolatopsis</taxon>
    </lineage>
</organism>
<dbReference type="GO" id="GO:0022857">
    <property type="term" value="F:transmembrane transporter activity"/>
    <property type="evidence" value="ECO:0007669"/>
    <property type="project" value="InterPro"/>
</dbReference>
<keyword evidence="4 8" id="KW-0812">Transmembrane</keyword>
<feature type="transmembrane region" description="Helical" evidence="8">
    <location>
        <begin position="46"/>
        <end position="69"/>
    </location>
</feature>
<dbReference type="InterPro" id="IPR020846">
    <property type="entry name" value="MFS_dom"/>
</dbReference>
<feature type="transmembrane region" description="Helical" evidence="8">
    <location>
        <begin position="277"/>
        <end position="299"/>
    </location>
</feature>
<dbReference type="InterPro" id="IPR036259">
    <property type="entry name" value="MFS_trans_sf"/>
</dbReference>
<dbReference type="AlphaFoldDB" id="A0A558DNN2"/>
<keyword evidence="11" id="KW-1185">Reference proteome</keyword>
<sequence>MSAATSRPVRTPETWAGRTRGDRYDDTLPAVVRGDLMRGGRLRHELMVTWIYLAIMAASALPTPLYSIYRQRLGLAALDITVLYACYALVVLATLLRFGFLSDRIGRLPVLYLAVLLAASGEAVLLMPPSLPGLYVSRVLTGIAVGLAISALPAHLADLAGDDHVGRATTLGVAANMGGQALGTFLAGWLNELTHSVLAAPYAVGLLLLTPVILVPMARVPETVLPSRLAGQHQEKRIPVRLRTAYRATAATMVAAFAMFGFLTAMTGQILQQLMHVANTSVSGIATAVLFTTGAVGQLLAGRITSARNPAVTVIPLPLAASLLSAAAFLGSLPIFALAVVVCGIGGGLCLRAGSTRLLARSPAETRAHMSSRLFAALYLGASIPTIATGLLATTLNIVASIFGLALLVVTLSAAAAVLLAKLPAAELMHADTVVLPVVRHWTDAATVQFFVAPVPPARRKPETRHGRQRVK</sequence>
<evidence type="ECO:0000256" key="4">
    <source>
        <dbReference type="ARBA" id="ARBA00022692"/>
    </source>
</evidence>
<feature type="transmembrane region" description="Helical" evidence="8">
    <location>
        <begin position="135"/>
        <end position="156"/>
    </location>
</feature>
<feature type="region of interest" description="Disordered" evidence="7">
    <location>
        <begin position="1"/>
        <end position="21"/>
    </location>
</feature>
<dbReference type="GO" id="GO:0005886">
    <property type="term" value="C:plasma membrane"/>
    <property type="evidence" value="ECO:0007669"/>
    <property type="project" value="UniProtKB-SubCell"/>
</dbReference>
<feature type="transmembrane region" description="Helical" evidence="8">
    <location>
        <begin position="110"/>
        <end position="129"/>
    </location>
</feature>
<dbReference type="Pfam" id="PF07690">
    <property type="entry name" value="MFS_1"/>
    <property type="match status" value="1"/>
</dbReference>
<evidence type="ECO:0000256" key="8">
    <source>
        <dbReference type="SAM" id="Phobius"/>
    </source>
</evidence>
<dbReference type="InterPro" id="IPR050171">
    <property type="entry name" value="MFS_Transporters"/>
</dbReference>
<reference evidence="10 11" key="1">
    <citation type="submission" date="2019-07" db="EMBL/GenBank/DDBJ databases">
        <authorList>
            <person name="Duangmal K."/>
            <person name="Teo W.F.A."/>
        </authorList>
    </citation>
    <scope>NUCLEOTIDE SEQUENCE [LARGE SCALE GENOMIC DNA]</scope>
    <source>
        <strain evidence="10 11">TBRC 6029</strain>
    </source>
</reference>
<feature type="transmembrane region" description="Helical" evidence="8">
    <location>
        <begin position="398"/>
        <end position="421"/>
    </location>
</feature>
<evidence type="ECO:0000256" key="5">
    <source>
        <dbReference type="ARBA" id="ARBA00022989"/>
    </source>
</evidence>
<keyword evidence="3" id="KW-1003">Cell membrane</keyword>
<reference evidence="10 11" key="2">
    <citation type="submission" date="2019-08" db="EMBL/GenBank/DDBJ databases">
        <title>Amycolatopsis acidicola sp. nov., isolated from peat swamp forest soil.</title>
        <authorList>
            <person name="Srisuk N."/>
        </authorList>
    </citation>
    <scope>NUCLEOTIDE SEQUENCE [LARGE SCALE GENOMIC DNA]</scope>
    <source>
        <strain evidence="10 11">TBRC 6029</strain>
    </source>
</reference>
<feature type="transmembrane region" description="Helical" evidence="8">
    <location>
        <begin position="196"/>
        <end position="218"/>
    </location>
</feature>
<feature type="transmembrane region" description="Helical" evidence="8">
    <location>
        <begin position="75"/>
        <end position="98"/>
    </location>
</feature>
<evidence type="ECO:0000313" key="11">
    <source>
        <dbReference type="Proteomes" id="UP000320011"/>
    </source>
</evidence>
<feature type="transmembrane region" description="Helical" evidence="8">
    <location>
        <begin position="335"/>
        <end position="353"/>
    </location>
</feature>
<dbReference type="RefSeq" id="WP_144584842.1">
    <property type="nucleotide sequence ID" value="NZ_VJWX01000003.1"/>
</dbReference>
<dbReference type="OrthoDB" id="3177957at2"/>
<comment type="subcellular location">
    <subcellularLocation>
        <location evidence="1">Cell membrane</location>
        <topology evidence="1">Multi-pass membrane protein</topology>
    </subcellularLocation>
</comment>
<accession>A0A558DNN2</accession>
<gene>
    <name evidence="10" type="ORF">FNH05_00820</name>
</gene>
<evidence type="ECO:0000256" key="6">
    <source>
        <dbReference type="ARBA" id="ARBA00023136"/>
    </source>
</evidence>
<dbReference type="InterPro" id="IPR011701">
    <property type="entry name" value="MFS"/>
</dbReference>
<dbReference type="Proteomes" id="UP000320011">
    <property type="component" value="Unassembled WGS sequence"/>
</dbReference>
<evidence type="ECO:0000256" key="3">
    <source>
        <dbReference type="ARBA" id="ARBA00022475"/>
    </source>
</evidence>
<feature type="transmembrane region" description="Helical" evidence="8">
    <location>
        <begin position="374"/>
        <end position="392"/>
    </location>
</feature>
<evidence type="ECO:0000256" key="1">
    <source>
        <dbReference type="ARBA" id="ARBA00004651"/>
    </source>
</evidence>
<feature type="domain" description="Major facilitator superfamily (MFS) profile" evidence="9">
    <location>
        <begin position="43"/>
        <end position="429"/>
    </location>
</feature>
<name>A0A558DNN2_9PSEU</name>
<evidence type="ECO:0000313" key="10">
    <source>
        <dbReference type="EMBL" id="TVT62635.1"/>
    </source>
</evidence>
<dbReference type="PANTHER" id="PTHR23517:SF13">
    <property type="entry name" value="MAJOR FACILITATOR SUPERFAMILY MFS_1"/>
    <property type="match status" value="1"/>
</dbReference>
<keyword evidence="5 8" id="KW-1133">Transmembrane helix</keyword>
<feature type="transmembrane region" description="Helical" evidence="8">
    <location>
        <begin position="245"/>
        <end position="265"/>
    </location>
</feature>